<evidence type="ECO:0000313" key="3">
    <source>
        <dbReference type="EMBL" id="CAB4181879.1"/>
    </source>
</evidence>
<evidence type="ECO:0000313" key="1">
    <source>
        <dbReference type="EMBL" id="CAB4169296.1"/>
    </source>
</evidence>
<dbReference type="EMBL" id="LR796942">
    <property type="protein sequence ID" value="CAB4176776.1"/>
    <property type="molecule type" value="Genomic_DNA"/>
</dbReference>
<evidence type="ECO:0000313" key="5">
    <source>
        <dbReference type="EMBL" id="CAB4210607.1"/>
    </source>
</evidence>
<dbReference type="EMBL" id="LR797361">
    <property type="protein sequence ID" value="CAB4210607.1"/>
    <property type="molecule type" value="Genomic_DNA"/>
</dbReference>
<protein>
    <submittedName>
        <fullName evidence="6">Uncharacterized protein</fullName>
    </submittedName>
</protein>
<name>A0A6J7XB65_9CAUD</name>
<gene>
    <name evidence="3" type="ORF">UFOVP1073_72</name>
    <name evidence="4" type="ORF">UFOVP1308_37</name>
    <name evidence="5" type="ORF">UFOVP1423_32</name>
    <name evidence="6" type="ORF">UFOVP1520_3</name>
    <name evidence="1" type="ORF">UFOVP898_74</name>
    <name evidence="2" type="ORF">UFOVP985_59</name>
</gene>
<dbReference type="EMBL" id="LR798377">
    <property type="protein sequence ID" value="CAB5227045.1"/>
    <property type="molecule type" value="Genomic_DNA"/>
</dbReference>
<evidence type="ECO:0000313" key="2">
    <source>
        <dbReference type="EMBL" id="CAB4176776.1"/>
    </source>
</evidence>
<dbReference type="EMBL" id="LR797009">
    <property type="protein sequence ID" value="CAB4181879.1"/>
    <property type="molecule type" value="Genomic_DNA"/>
</dbReference>
<sequence>MILKGEHIPNTATRTVADMVQDCPEFKAVVVGMWGAGLDLLAVGEFIKFRVKRAMGTWMKDCDCPFVVSAVETSLRSAVDWTTVASIVVSYEESN</sequence>
<evidence type="ECO:0000313" key="6">
    <source>
        <dbReference type="EMBL" id="CAB5227045.1"/>
    </source>
</evidence>
<evidence type="ECO:0000313" key="4">
    <source>
        <dbReference type="EMBL" id="CAB4197879.1"/>
    </source>
</evidence>
<organism evidence="6">
    <name type="scientific">uncultured Caudovirales phage</name>
    <dbReference type="NCBI Taxonomy" id="2100421"/>
    <lineage>
        <taxon>Viruses</taxon>
        <taxon>Duplodnaviria</taxon>
        <taxon>Heunggongvirae</taxon>
        <taxon>Uroviricota</taxon>
        <taxon>Caudoviricetes</taxon>
        <taxon>Peduoviridae</taxon>
        <taxon>Maltschvirus</taxon>
        <taxon>Maltschvirus maltsch</taxon>
    </lineage>
</organism>
<accession>A0A6J7XB65</accession>
<reference evidence="6" key="1">
    <citation type="submission" date="2020-05" db="EMBL/GenBank/DDBJ databases">
        <authorList>
            <person name="Chiriac C."/>
            <person name="Salcher M."/>
            <person name="Ghai R."/>
            <person name="Kavagutti S V."/>
        </authorList>
    </citation>
    <scope>NUCLEOTIDE SEQUENCE</scope>
</reference>
<proteinExistence type="predicted"/>
<dbReference type="EMBL" id="LR797259">
    <property type="protein sequence ID" value="CAB4197879.1"/>
    <property type="molecule type" value="Genomic_DNA"/>
</dbReference>
<dbReference type="EMBL" id="LR796838">
    <property type="protein sequence ID" value="CAB4169296.1"/>
    <property type="molecule type" value="Genomic_DNA"/>
</dbReference>